<comment type="caution">
    <text evidence="2">The sequence shown here is derived from an EMBL/GenBank/DDBJ whole genome shotgun (WGS) entry which is preliminary data.</text>
</comment>
<dbReference type="EMBL" id="JACEFF010000368">
    <property type="protein sequence ID" value="KAH9638833.1"/>
    <property type="molecule type" value="Genomic_DNA"/>
</dbReference>
<evidence type="ECO:0000259" key="1">
    <source>
        <dbReference type="Pfam" id="PF13843"/>
    </source>
</evidence>
<feature type="domain" description="PiggyBac transposable element-derived protein" evidence="1">
    <location>
        <begin position="3"/>
        <end position="110"/>
    </location>
</feature>
<protein>
    <recommendedName>
        <fullName evidence="1">PiggyBac transposable element-derived protein domain-containing protein</fullName>
    </recommendedName>
</protein>
<evidence type="ECO:0000313" key="2">
    <source>
        <dbReference type="EMBL" id="KAH9638833.1"/>
    </source>
</evidence>
<dbReference type="AlphaFoldDB" id="A0A922MLT1"/>
<gene>
    <name evidence="2" type="ORF">HF086_012786</name>
</gene>
<accession>A0A922MLT1</accession>
<name>A0A922MLT1_SPOEX</name>
<dbReference type="Proteomes" id="UP000814243">
    <property type="component" value="Unassembled WGS sequence"/>
</dbReference>
<dbReference type="PANTHER" id="PTHR47272:SF1">
    <property type="entry name" value="PIGGYBAC TRANSPOSABLE ELEMENT-DERIVED PROTEIN 3-LIKE"/>
    <property type="match status" value="1"/>
</dbReference>
<dbReference type="InterPro" id="IPR029526">
    <property type="entry name" value="PGBD"/>
</dbReference>
<sequence>MKKKPRGYSAQLVCNKNKLAVVKWSDNKVVTFISSYIDSYPIEKIKRYSKDSKSKVDVACPQVVKEYNKYMGGVDLADMLISLYRTPLKSRRWYLGIFAQLLDMCINNAWLLYRRDNRPKISLKDFRYDVYESLRASGRIIEQPGDLVDIANVRKIQKPKPVTNRPVDSVRFDNLGHFPDIQEKKARCRYCKEVYNCKLIEEVQSMHFGASKQQVTLHCVMIYWKNKYQSICTVSDSPCHEPAAIWAHLLPVIRFIRENTQIQKFCTFSLMGQQVNTAKNNYYLLNLFAHKLSLDYATWSYSESGHGKGVADGIGDAVKRSLDRQVLYGHDIRNAGDVFTNICTAMKSVNSFLIPVQEIENIKIVIPTNLRPISGNNDIHQIITNKEENVIHYRPLSCFCGSEPGLCSCYLPKRHLLRL</sequence>
<reference evidence="2" key="1">
    <citation type="journal article" date="2021" name="G3 (Bethesda)">
        <title>Genome and transcriptome analysis of the beet armyworm Spodoptera exigua reveals targets for pest control. .</title>
        <authorList>
            <person name="Simon S."/>
            <person name="Breeschoten T."/>
            <person name="Jansen H.J."/>
            <person name="Dirks R.P."/>
            <person name="Schranz M.E."/>
            <person name="Ros V.I.D."/>
        </authorList>
    </citation>
    <scope>NUCLEOTIDE SEQUENCE</scope>
    <source>
        <strain evidence="2">TB_SE_WUR_2020</strain>
    </source>
</reference>
<evidence type="ECO:0000313" key="3">
    <source>
        <dbReference type="Proteomes" id="UP000814243"/>
    </source>
</evidence>
<proteinExistence type="predicted"/>
<organism evidence="2 3">
    <name type="scientific">Spodoptera exigua</name>
    <name type="common">Beet armyworm</name>
    <name type="synonym">Noctua fulgens</name>
    <dbReference type="NCBI Taxonomy" id="7107"/>
    <lineage>
        <taxon>Eukaryota</taxon>
        <taxon>Metazoa</taxon>
        <taxon>Ecdysozoa</taxon>
        <taxon>Arthropoda</taxon>
        <taxon>Hexapoda</taxon>
        <taxon>Insecta</taxon>
        <taxon>Pterygota</taxon>
        <taxon>Neoptera</taxon>
        <taxon>Endopterygota</taxon>
        <taxon>Lepidoptera</taxon>
        <taxon>Glossata</taxon>
        <taxon>Ditrysia</taxon>
        <taxon>Noctuoidea</taxon>
        <taxon>Noctuidae</taxon>
        <taxon>Amphipyrinae</taxon>
        <taxon>Spodoptera</taxon>
    </lineage>
</organism>
<dbReference type="Pfam" id="PF13843">
    <property type="entry name" value="DDE_Tnp_1_7"/>
    <property type="match status" value="1"/>
</dbReference>
<dbReference type="PANTHER" id="PTHR47272">
    <property type="entry name" value="DDE_TNP_1_7 DOMAIN-CONTAINING PROTEIN"/>
    <property type="match status" value="1"/>
</dbReference>